<organism evidence="3 4">
    <name type="scientific">Paralvinella palmiformis</name>
    <dbReference type="NCBI Taxonomy" id="53620"/>
    <lineage>
        <taxon>Eukaryota</taxon>
        <taxon>Metazoa</taxon>
        <taxon>Spiralia</taxon>
        <taxon>Lophotrochozoa</taxon>
        <taxon>Annelida</taxon>
        <taxon>Polychaeta</taxon>
        <taxon>Sedentaria</taxon>
        <taxon>Canalipalpata</taxon>
        <taxon>Terebellida</taxon>
        <taxon>Terebelliformia</taxon>
        <taxon>Alvinellidae</taxon>
        <taxon>Paralvinella</taxon>
    </lineage>
</organism>
<protein>
    <submittedName>
        <fullName evidence="3">Uncharacterized protein</fullName>
    </submittedName>
</protein>
<evidence type="ECO:0000313" key="4">
    <source>
        <dbReference type="Proteomes" id="UP001208570"/>
    </source>
</evidence>
<reference evidence="3" key="1">
    <citation type="journal article" date="2023" name="Mol. Biol. Evol.">
        <title>Third-Generation Sequencing Reveals the Adaptive Role of the Epigenome in Three Deep-Sea Polychaetes.</title>
        <authorList>
            <person name="Perez M."/>
            <person name="Aroh O."/>
            <person name="Sun Y."/>
            <person name="Lan Y."/>
            <person name="Juniper S.K."/>
            <person name="Young C.R."/>
            <person name="Angers B."/>
            <person name="Qian P.Y."/>
        </authorList>
    </citation>
    <scope>NUCLEOTIDE SEQUENCE</scope>
    <source>
        <strain evidence="3">P08H-3</strain>
    </source>
</reference>
<keyword evidence="2" id="KW-0472">Membrane</keyword>
<name>A0AAD9MTN8_9ANNE</name>
<comment type="caution">
    <text evidence="3">The sequence shown here is derived from an EMBL/GenBank/DDBJ whole genome shotgun (WGS) entry which is preliminary data.</text>
</comment>
<evidence type="ECO:0000313" key="3">
    <source>
        <dbReference type="EMBL" id="KAK2145045.1"/>
    </source>
</evidence>
<keyword evidence="2" id="KW-1133">Transmembrane helix</keyword>
<proteinExistence type="predicted"/>
<keyword evidence="4" id="KW-1185">Reference proteome</keyword>
<accession>A0AAD9MTN8</accession>
<gene>
    <name evidence="3" type="ORF">LSH36_707g01164</name>
</gene>
<evidence type="ECO:0000256" key="1">
    <source>
        <dbReference type="SAM" id="MobiDB-lite"/>
    </source>
</evidence>
<evidence type="ECO:0000256" key="2">
    <source>
        <dbReference type="SAM" id="Phobius"/>
    </source>
</evidence>
<feature type="region of interest" description="Disordered" evidence="1">
    <location>
        <begin position="205"/>
        <end position="231"/>
    </location>
</feature>
<dbReference type="AlphaFoldDB" id="A0AAD9MTN8"/>
<feature type="transmembrane region" description="Helical" evidence="2">
    <location>
        <begin position="32"/>
        <end position="53"/>
    </location>
</feature>
<feature type="compositionally biased region" description="Polar residues" evidence="1">
    <location>
        <begin position="210"/>
        <end position="224"/>
    </location>
</feature>
<dbReference type="EMBL" id="JAODUP010000707">
    <property type="protein sequence ID" value="KAK2145045.1"/>
    <property type="molecule type" value="Genomic_DNA"/>
</dbReference>
<dbReference type="Proteomes" id="UP001208570">
    <property type="component" value="Unassembled WGS sequence"/>
</dbReference>
<keyword evidence="2" id="KW-0812">Transmembrane</keyword>
<sequence length="278" mass="30678">MNRFDTPGSTTTLLPPTTPDPGNDISWGHLLWIPYVVLTLILILLACASFMHYHFKNRGKYMEAVYKHKNMTSCPRKYRVTLNRKGFVAGMLFGAHRTVANSGHVGIIGNDVTKHDIFIVGNANCGMDAANLSASPATGNGSRNRTVYNYENEAYDRDSSQGSDKSLLNMTADSFGRADVILDLDSAVSDTMRRSAEGAFNDCRSRDALSGTSSGSEMLQNTRPSNRESVWHGSRTAKSFCLQRNVDKQTLKCTTEKTGCHVDKRVKHVTVAPVVEEY</sequence>